<dbReference type="PROSITE" id="PS00300">
    <property type="entry name" value="SRP54"/>
    <property type="match status" value="1"/>
</dbReference>
<keyword evidence="3" id="KW-0963">Cytoplasm</keyword>
<dbReference type="SUPFAM" id="SSF52540">
    <property type="entry name" value="P-loop containing nucleoside triphosphate hydrolases"/>
    <property type="match status" value="1"/>
</dbReference>
<comment type="similarity">
    <text evidence="2">Belongs to the GTP-binding SRP family. SRP54 subfamily.</text>
</comment>
<dbReference type="Proteomes" id="UP000009149">
    <property type="component" value="Chromosome"/>
</dbReference>
<name>B3DVH8_METI4</name>
<dbReference type="PANTHER" id="PTHR11564:SF5">
    <property type="entry name" value="SIGNAL RECOGNITION PARTICLE SUBUNIT SRP54"/>
    <property type="match status" value="1"/>
</dbReference>
<dbReference type="Pfam" id="PF02978">
    <property type="entry name" value="SRP_SPB"/>
    <property type="match status" value="1"/>
</dbReference>
<dbReference type="HOGENOM" id="CLU_009301_6_0_0"/>
<dbReference type="GO" id="GO:0005525">
    <property type="term" value="F:GTP binding"/>
    <property type="evidence" value="ECO:0007669"/>
    <property type="project" value="UniProtKB-KW"/>
</dbReference>
<keyword evidence="5" id="KW-0378">Hydrolase</keyword>
<evidence type="ECO:0000259" key="12">
    <source>
        <dbReference type="PROSITE" id="PS00300"/>
    </source>
</evidence>
<evidence type="ECO:0000313" key="13">
    <source>
        <dbReference type="EMBL" id="ACD83331.1"/>
    </source>
</evidence>
<dbReference type="Pfam" id="PF00448">
    <property type="entry name" value="SRP54"/>
    <property type="match status" value="1"/>
</dbReference>
<dbReference type="InterPro" id="IPR003593">
    <property type="entry name" value="AAA+_ATPase"/>
</dbReference>
<dbReference type="InterPro" id="IPR036225">
    <property type="entry name" value="SRP/SRP_N"/>
</dbReference>
<evidence type="ECO:0000256" key="4">
    <source>
        <dbReference type="ARBA" id="ARBA00022741"/>
    </source>
</evidence>
<evidence type="ECO:0000256" key="7">
    <source>
        <dbReference type="ARBA" id="ARBA00023134"/>
    </source>
</evidence>
<reference evidence="13 14" key="1">
    <citation type="journal article" date="2008" name="Biol. Direct">
        <title>Complete genome sequence of the extremely acidophilic methanotroph isolate V4, Methylacidiphilum infernorum, a representative of the bacterial phylum Verrucomicrobia.</title>
        <authorList>
            <person name="Hou S."/>
            <person name="Makarova K.S."/>
            <person name="Saw J.H."/>
            <person name="Senin P."/>
            <person name="Ly B.V."/>
            <person name="Zhou Z."/>
            <person name="Ren Y."/>
            <person name="Wang J."/>
            <person name="Galperin M.Y."/>
            <person name="Omelchenko M.V."/>
            <person name="Wolf Y.I."/>
            <person name="Yutin N."/>
            <person name="Koonin E.V."/>
            <person name="Stott M.B."/>
            <person name="Mountain B.W."/>
            <person name="Crowe M.A."/>
            <person name="Smirnova A.V."/>
            <person name="Dunfield P.F."/>
            <person name="Feng L."/>
            <person name="Wang L."/>
            <person name="Alam M."/>
        </authorList>
    </citation>
    <scope>NUCLEOTIDE SEQUENCE [LARGE SCALE GENOMIC DNA]</scope>
    <source>
        <strain evidence="14">Isolate V4</strain>
    </source>
</reference>
<dbReference type="InterPro" id="IPR013822">
    <property type="entry name" value="Signal_recog_particl_SRP54_hlx"/>
</dbReference>
<keyword evidence="9" id="KW-0687">Ribonucleoprotein</keyword>
<evidence type="ECO:0000313" key="14">
    <source>
        <dbReference type="Proteomes" id="UP000009149"/>
    </source>
</evidence>
<gene>
    <name evidence="13" type="primary">ffh</name>
    <name evidence="13" type="ordered locus">Minf_1277</name>
</gene>
<dbReference type="Gene3D" id="1.10.260.30">
    <property type="entry name" value="Signal recognition particle, SRP54 subunit, M-domain"/>
    <property type="match status" value="1"/>
</dbReference>
<dbReference type="InterPro" id="IPR042101">
    <property type="entry name" value="SRP54_N_sf"/>
</dbReference>
<dbReference type="SMART" id="SM00963">
    <property type="entry name" value="SRP54_N"/>
    <property type="match status" value="1"/>
</dbReference>
<dbReference type="InterPro" id="IPR027417">
    <property type="entry name" value="P-loop_NTPase"/>
</dbReference>
<evidence type="ECO:0000256" key="6">
    <source>
        <dbReference type="ARBA" id="ARBA00022884"/>
    </source>
</evidence>
<dbReference type="Gene3D" id="3.40.50.300">
    <property type="entry name" value="P-loop containing nucleotide triphosphate hydrolases"/>
    <property type="match status" value="1"/>
</dbReference>
<keyword evidence="7" id="KW-0342">GTP-binding</keyword>
<dbReference type="EC" id="3.6.5.4" evidence="10"/>
<dbReference type="InterPro" id="IPR000897">
    <property type="entry name" value="SRP54_GTPase_dom"/>
</dbReference>
<evidence type="ECO:0000256" key="9">
    <source>
        <dbReference type="ARBA" id="ARBA00023274"/>
    </source>
</evidence>
<dbReference type="GO" id="GO:0048500">
    <property type="term" value="C:signal recognition particle"/>
    <property type="evidence" value="ECO:0007669"/>
    <property type="project" value="InterPro"/>
</dbReference>
<proteinExistence type="inferred from homology"/>
<dbReference type="STRING" id="481448.Minf_1277"/>
<dbReference type="InterPro" id="IPR004780">
    <property type="entry name" value="SRP"/>
</dbReference>
<dbReference type="NCBIfam" id="TIGR00959">
    <property type="entry name" value="ffh"/>
    <property type="match status" value="1"/>
</dbReference>
<evidence type="ECO:0000256" key="2">
    <source>
        <dbReference type="ARBA" id="ARBA00005450"/>
    </source>
</evidence>
<accession>B3DVH8</accession>
<dbReference type="PANTHER" id="PTHR11564">
    <property type="entry name" value="SIGNAL RECOGNITION PARTICLE 54K PROTEIN SRP54"/>
    <property type="match status" value="1"/>
</dbReference>
<keyword evidence="6" id="KW-0694">RNA-binding</keyword>
<dbReference type="EMBL" id="CP000975">
    <property type="protein sequence ID" value="ACD83331.1"/>
    <property type="molecule type" value="Genomic_DNA"/>
</dbReference>
<evidence type="ECO:0000256" key="1">
    <source>
        <dbReference type="ARBA" id="ARBA00004496"/>
    </source>
</evidence>
<dbReference type="SMART" id="SM00962">
    <property type="entry name" value="SRP54"/>
    <property type="match status" value="1"/>
</dbReference>
<dbReference type="InterPro" id="IPR036891">
    <property type="entry name" value="Signal_recog_part_SRP54_M_sf"/>
</dbReference>
<dbReference type="Gene3D" id="1.20.120.140">
    <property type="entry name" value="Signal recognition particle SRP54, nucleotide-binding domain"/>
    <property type="match status" value="1"/>
</dbReference>
<evidence type="ECO:0000256" key="3">
    <source>
        <dbReference type="ARBA" id="ARBA00022490"/>
    </source>
</evidence>
<comment type="subcellular location">
    <subcellularLocation>
        <location evidence="1">Cytoplasm</location>
    </subcellularLocation>
</comment>
<dbReference type="SUPFAM" id="SSF47446">
    <property type="entry name" value="Signal peptide-binding domain"/>
    <property type="match status" value="1"/>
</dbReference>
<dbReference type="KEGG" id="min:Minf_1277"/>
<feature type="domain" description="SRP54-type proteins GTP-binding" evidence="12">
    <location>
        <begin position="270"/>
        <end position="283"/>
    </location>
</feature>
<comment type="catalytic activity">
    <reaction evidence="11">
        <text>GTP + H2O = GDP + phosphate + H(+)</text>
        <dbReference type="Rhea" id="RHEA:19669"/>
        <dbReference type="ChEBI" id="CHEBI:15377"/>
        <dbReference type="ChEBI" id="CHEBI:15378"/>
        <dbReference type="ChEBI" id="CHEBI:37565"/>
        <dbReference type="ChEBI" id="CHEBI:43474"/>
        <dbReference type="ChEBI" id="CHEBI:58189"/>
        <dbReference type="EC" id="3.6.5.4"/>
    </reaction>
</comment>
<dbReference type="eggNOG" id="COG0541">
    <property type="taxonomic scope" value="Bacteria"/>
</dbReference>
<dbReference type="Pfam" id="PF02881">
    <property type="entry name" value="SRP54_N"/>
    <property type="match status" value="1"/>
</dbReference>
<evidence type="ECO:0000256" key="10">
    <source>
        <dbReference type="ARBA" id="ARBA00035672"/>
    </source>
</evidence>
<dbReference type="SMART" id="SM00382">
    <property type="entry name" value="AAA"/>
    <property type="match status" value="1"/>
</dbReference>
<evidence type="ECO:0000256" key="11">
    <source>
        <dbReference type="ARBA" id="ARBA00048027"/>
    </source>
</evidence>
<keyword evidence="8" id="KW-0733">Signal recognition particle</keyword>
<evidence type="ECO:0000256" key="5">
    <source>
        <dbReference type="ARBA" id="ARBA00022801"/>
    </source>
</evidence>
<keyword evidence="4" id="KW-0547">Nucleotide-binding</keyword>
<dbReference type="GO" id="GO:0003924">
    <property type="term" value="F:GTPase activity"/>
    <property type="evidence" value="ECO:0007669"/>
    <property type="project" value="InterPro"/>
</dbReference>
<dbReference type="GO" id="GO:0008312">
    <property type="term" value="F:7S RNA binding"/>
    <property type="evidence" value="ECO:0007669"/>
    <property type="project" value="InterPro"/>
</dbReference>
<dbReference type="InterPro" id="IPR022941">
    <property type="entry name" value="SRP54"/>
</dbReference>
<dbReference type="GO" id="GO:0006614">
    <property type="term" value="P:SRP-dependent cotranslational protein targeting to membrane"/>
    <property type="evidence" value="ECO:0007669"/>
    <property type="project" value="InterPro"/>
</dbReference>
<dbReference type="AlphaFoldDB" id="B3DVH8"/>
<dbReference type="SUPFAM" id="SSF47364">
    <property type="entry name" value="Domain of the SRP/SRP receptor G-proteins"/>
    <property type="match status" value="1"/>
</dbReference>
<dbReference type="InterPro" id="IPR004125">
    <property type="entry name" value="Signal_recog_particle_SRP54_M"/>
</dbReference>
<protein>
    <recommendedName>
        <fullName evidence="10">signal-recognition-particle GTPase</fullName>
        <ecNumber evidence="10">3.6.5.4</ecNumber>
    </recommendedName>
</protein>
<sequence>MVGVMLELLQQKLQSLFKNLRGYGKLSEENISGAIREIRLALLASDVHVQVVKEICEEVKQKSLGKKVLETIRPGDQFIKIFHDELIQYLEADKNGLSTDRPLRILLCGLNGSGKTTTAAKLALWCKKNRERVGLVAADLTRPAAIAQLSKLASQVGAPVYSPQEAEKLDDFLLRVATESVQDRLSVVIYDTAGRLDLDDELLEELHHIYELVSPQEVLIVIDSATGQKGVDVVAAFRQKIPLTGLILSKFDGDARGGAAFSVKKVTGVPILFMGTGEKIESLEVFRPDRLVDRLFGFGDIVSLVEKVEAQVKEESIAEIEKKIRSKQFGLDDFLVQMRMLKKLGPLEQVLSYLPAFPGKGQLTIDDKKLKRIEAIVLSMTPEERKNPDIINGKRKLRISKGSGTTVTEINEFLKRFDAVRKMIKKFSSKEGFKLPFFKN</sequence>
<evidence type="ECO:0000256" key="8">
    <source>
        <dbReference type="ARBA" id="ARBA00023135"/>
    </source>
</evidence>
<organism evidence="13 14">
    <name type="scientific">Methylacidiphilum infernorum (isolate V4)</name>
    <name type="common">Methylokorus infernorum (strain V4)</name>
    <dbReference type="NCBI Taxonomy" id="481448"/>
    <lineage>
        <taxon>Bacteria</taxon>
        <taxon>Pseudomonadati</taxon>
        <taxon>Verrucomicrobiota</taxon>
        <taxon>Methylacidiphilae</taxon>
        <taxon>Methylacidiphilales</taxon>
        <taxon>Methylacidiphilaceae</taxon>
        <taxon>Methylacidiphilum (ex Ratnadevi et al. 2023)</taxon>
    </lineage>
</organism>